<dbReference type="Proteomes" id="UP001519310">
    <property type="component" value="Unassembled WGS sequence"/>
</dbReference>
<name>A0ABS4LB65_STRAV</name>
<protein>
    <recommendedName>
        <fullName evidence="1">DUF397 domain-containing protein</fullName>
    </recommendedName>
</protein>
<feature type="domain" description="DUF397" evidence="1">
    <location>
        <begin position="8"/>
        <end position="60"/>
    </location>
</feature>
<comment type="caution">
    <text evidence="2">The sequence shown here is derived from an EMBL/GenBank/DDBJ whole genome shotgun (WGS) entry which is preliminary data.</text>
</comment>
<evidence type="ECO:0000313" key="3">
    <source>
        <dbReference type="Proteomes" id="UP001519310"/>
    </source>
</evidence>
<keyword evidence="3" id="KW-1185">Reference proteome</keyword>
<dbReference type="RefSeq" id="WP_189964588.1">
    <property type="nucleotide sequence ID" value="NZ_BMVL01000001.1"/>
</dbReference>
<sequence length="66" mass="7166">MTAEIVSRYRKSSYSGHEGDCVEVAETNNGGRTVRDSKDTTRPGIRCTAPAWAAFIHGLKDSAHAE</sequence>
<proteinExistence type="predicted"/>
<evidence type="ECO:0000259" key="1">
    <source>
        <dbReference type="Pfam" id="PF04149"/>
    </source>
</evidence>
<reference evidence="2 3" key="1">
    <citation type="submission" date="2021-03" db="EMBL/GenBank/DDBJ databases">
        <title>Genomic Encyclopedia of Type Strains, Phase IV (KMG-IV): sequencing the most valuable type-strain genomes for metagenomic binning, comparative biology and taxonomic classification.</title>
        <authorList>
            <person name="Goeker M."/>
        </authorList>
    </citation>
    <scope>NUCLEOTIDE SEQUENCE [LARGE SCALE GENOMIC DNA]</scope>
    <source>
        <strain evidence="2 3">DSM 40526</strain>
    </source>
</reference>
<evidence type="ECO:0000313" key="2">
    <source>
        <dbReference type="EMBL" id="MBP2039357.1"/>
    </source>
</evidence>
<gene>
    <name evidence="2" type="ORF">J2Z77_005183</name>
</gene>
<accession>A0ABS4LB65</accession>
<dbReference type="Pfam" id="PF04149">
    <property type="entry name" value="DUF397"/>
    <property type="match status" value="1"/>
</dbReference>
<organism evidence="2 3">
    <name type="scientific">Streptomyces avidinii</name>
    <dbReference type="NCBI Taxonomy" id="1895"/>
    <lineage>
        <taxon>Bacteria</taxon>
        <taxon>Bacillati</taxon>
        <taxon>Actinomycetota</taxon>
        <taxon>Actinomycetes</taxon>
        <taxon>Kitasatosporales</taxon>
        <taxon>Streptomycetaceae</taxon>
        <taxon>Streptomyces</taxon>
    </lineage>
</organism>
<dbReference type="EMBL" id="JAGGLQ010000011">
    <property type="protein sequence ID" value="MBP2039357.1"/>
    <property type="molecule type" value="Genomic_DNA"/>
</dbReference>
<dbReference type="InterPro" id="IPR007278">
    <property type="entry name" value="DUF397"/>
</dbReference>